<accession>A0A0J6YRT8</accession>
<protein>
    <submittedName>
        <fullName evidence="3">Uncharacterized protein</fullName>
    </submittedName>
</protein>
<evidence type="ECO:0000313" key="4">
    <source>
        <dbReference type="Proteomes" id="UP000054565"/>
    </source>
</evidence>
<proteinExistence type="predicted"/>
<feature type="compositionally biased region" description="Basic and acidic residues" evidence="1">
    <location>
        <begin position="116"/>
        <end position="127"/>
    </location>
</feature>
<gene>
    <name evidence="3" type="ORF">CIRG_09227</name>
</gene>
<name>A0A0J6YRT8_COCIT</name>
<reference evidence="4" key="1">
    <citation type="journal article" date="2010" name="Genome Res.">
        <title>Population genomic sequencing of Coccidioides fungi reveals recent hybridization and transposon control.</title>
        <authorList>
            <person name="Neafsey D.E."/>
            <person name="Barker B.M."/>
            <person name="Sharpton T.J."/>
            <person name="Stajich J.E."/>
            <person name="Park D.J."/>
            <person name="Whiston E."/>
            <person name="Hung C.-Y."/>
            <person name="McMahan C."/>
            <person name="White J."/>
            <person name="Sykes S."/>
            <person name="Heiman D."/>
            <person name="Young S."/>
            <person name="Zeng Q."/>
            <person name="Abouelleil A."/>
            <person name="Aftuck L."/>
            <person name="Bessette D."/>
            <person name="Brown A."/>
            <person name="FitzGerald M."/>
            <person name="Lui A."/>
            <person name="Macdonald J.P."/>
            <person name="Priest M."/>
            <person name="Orbach M.J."/>
            <person name="Galgiani J.N."/>
            <person name="Kirkland T.N."/>
            <person name="Cole G.T."/>
            <person name="Birren B.W."/>
            <person name="Henn M.R."/>
            <person name="Taylor J.W."/>
            <person name="Rounsley S.D."/>
        </authorList>
    </citation>
    <scope>NUCLEOTIDE SEQUENCE [LARGE SCALE GENOMIC DNA]</scope>
    <source>
        <strain evidence="4">RMSCC 2394</strain>
    </source>
</reference>
<keyword evidence="2" id="KW-0812">Transmembrane</keyword>
<evidence type="ECO:0000256" key="1">
    <source>
        <dbReference type="SAM" id="MobiDB-lite"/>
    </source>
</evidence>
<dbReference type="AlphaFoldDB" id="A0A0J6YRT8"/>
<sequence>MPGMEPALLLRHAPYKAIDLWLLFASLAISILLVTQRPPRIHFQAINTSVFFQSQLPRAANSSASCTTFLVSGVMWGTAISSSLAHSQLSLAYDIGDSQEGLFSKPLSQHHGQQSHHGDQHARKEGSHASGNGVSQLDRSYKRRVLIYRLAFLEYGSADHLALRSVDTSLEQQWRCFFLHS</sequence>
<keyword evidence="2" id="KW-1133">Transmembrane helix</keyword>
<dbReference type="Proteomes" id="UP000054565">
    <property type="component" value="Unassembled WGS sequence"/>
</dbReference>
<evidence type="ECO:0000313" key="3">
    <source>
        <dbReference type="EMBL" id="KMP09994.1"/>
    </source>
</evidence>
<evidence type="ECO:0000256" key="2">
    <source>
        <dbReference type="SAM" id="Phobius"/>
    </source>
</evidence>
<feature type="region of interest" description="Disordered" evidence="1">
    <location>
        <begin position="106"/>
        <end position="135"/>
    </location>
</feature>
<dbReference type="EMBL" id="DS028100">
    <property type="protein sequence ID" value="KMP09994.1"/>
    <property type="molecule type" value="Genomic_DNA"/>
</dbReference>
<organism evidence="3 4">
    <name type="scientific">Coccidioides immitis RMSCC 2394</name>
    <dbReference type="NCBI Taxonomy" id="404692"/>
    <lineage>
        <taxon>Eukaryota</taxon>
        <taxon>Fungi</taxon>
        <taxon>Dikarya</taxon>
        <taxon>Ascomycota</taxon>
        <taxon>Pezizomycotina</taxon>
        <taxon>Eurotiomycetes</taxon>
        <taxon>Eurotiomycetidae</taxon>
        <taxon>Onygenales</taxon>
        <taxon>Onygenaceae</taxon>
        <taxon>Coccidioides</taxon>
    </lineage>
</organism>
<keyword evidence="2" id="KW-0472">Membrane</keyword>
<feature type="transmembrane region" description="Helical" evidence="2">
    <location>
        <begin position="20"/>
        <end position="35"/>
    </location>
</feature>